<protein>
    <submittedName>
        <fullName evidence="2">Alpha/beta hydrolase</fullName>
    </submittedName>
</protein>
<dbReference type="Pfam" id="PF12146">
    <property type="entry name" value="Hydrolase_4"/>
    <property type="match status" value="1"/>
</dbReference>
<dbReference type="Proteomes" id="UP000469523">
    <property type="component" value="Unassembled WGS sequence"/>
</dbReference>
<keyword evidence="2" id="KW-0378">Hydrolase</keyword>
<reference evidence="2 3" key="1">
    <citation type="submission" date="2019-09" db="EMBL/GenBank/DDBJ databases">
        <title>In-depth cultivation of the pig gut microbiome towards novel bacterial diversity and tailored functional studies.</title>
        <authorList>
            <person name="Wylensek D."/>
            <person name="Hitch T.C.A."/>
            <person name="Clavel T."/>
        </authorList>
    </citation>
    <scope>NUCLEOTIDE SEQUENCE [LARGE SCALE GENOMIC DNA]</scope>
    <source>
        <strain evidence="2 3">WCA3-693-APC-4?</strain>
    </source>
</reference>
<gene>
    <name evidence="2" type="ORF">FYJ83_05390</name>
</gene>
<dbReference type="InterPro" id="IPR029058">
    <property type="entry name" value="AB_hydrolase_fold"/>
</dbReference>
<dbReference type="InterPro" id="IPR022742">
    <property type="entry name" value="Hydrolase_4"/>
</dbReference>
<dbReference type="EMBL" id="VUNQ01000008">
    <property type="protein sequence ID" value="MSU00900.1"/>
    <property type="molecule type" value="Genomic_DNA"/>
</dbReference>
<dbReference type="RefSeq" id="WP_154439321.1">
    <property type="nucleotide sequence ID" value="NZ_VUNQ01000008.1"/>
</dbReference>
<evidence type="ECO:0000313" key="2">
    <source>
        <dbReference type="EMBL" id="MSU00900.1"/>
    </source>
</evidence>
<dbReference type="Gene3D" id="3.40.50.1820">
    <property type="entry name" value="alpha/beta hydrolase"/>
    <property type="match status" value="1"/>
</dbReference>
<evidence type="ECO:0000259" key="1">
    <source>
        <dbReference type="Pfam" id="PF12146"/>
    </source>
</evidence>
<proteinExistence type="predicted"/>
<dbReference type="PANTHER" id="PTHR42886:SF29">
    <property type="entry name" value="PUMMELIG, ISOFORM A"/>
    <property type="match status" value="1"/>
</dbReference>
<sequence length="251" mass="28896">MERVTFRNSRNLNLVGHLYPSTSESIIIMCHGFMSNKHSKGRFERLATAFNKSGYNALLFDFSGCGESDDDILTVEKEADDLKSAIQFVKSKGYKKIALYGHSLGTLICLKNYTPEIITMVLSGAATDSMKYNWYEFFTKEQMEELEEKGYLTQYTPQEQRKKTIIDERILKDFELINQRELLKDVNCPVLIIHGNNDEEEKLLYDRSKSAMALLSKDSKLEVIDGADHSFLEHFHIVIKLATEWFTKHLG</sequence>
<dbReference type="GO" id="GO:0016787">
    <property type="term" value="F:hydrolase activity"/>
    <property type="evidence" value="ECO:0007669"/>
    <property type="project" value="UniProtKB-KW"/>
</dbReference>
<accession>A0A6N7XYN3</accession>
<feature type="domain" description="Serine aminopeptidase S33" evidence="1">
    <location>
        <begin position="24"/>
        <end position="134"/>
    </location>
</feature>
<dbReference type="SUPFAM" id="SSF53474">
    <property type="entry name" value="alpha/beta-Hydrolases"/>
    <property type="match status" value="1"/>
</dbReference>
<dbReference type="AlphaFoldDB" id="A0A6N7XYN3"/>
<name>A0A6N7XYN3_9FIRM</name>
<dbReference type="PANTHER" id="PTHR42886">
    <property type="entry name" value="RE40534P-RELATED"/>
    <property type="match status" value="1"/>
</dbReference>
<keyword evidence="3" id="KW-1185">Reference proteome</keyword>
<organism evidence="2 3">
    <name type="scientific">Tissierella pigra</name>
    <dbReference type="NCBI Taxonomy" id="2607614"/>
    <lineage>
        <taxon>Bacteria</taxon>
        <taxon>Bacillati</taxon>
        <taxon>Bacillota</taxon>
        <taxon>Tissierellia</taxon>
        <taxon>Tissierellales</taxon>
        <taxon>Tissierellaceae</taxon>
        <taxon>Tissierella</taxon>
    </lineage>
</organism>
<comment type="caution">
    <text evidence="2">The sequence shown here is derived from an EMBL/GenBank/DDBJ whole genome shotgun (WGS) entry which is preliminary data.</text>
</comment>
<evidence type="ECO:0000313" key="3">
    <source>
        <dbReference type="Proteomes" id="UP000469523"/>
    </source>
</evidence>